<dbReference type="PANTHER" id="PTHR24221">
    <property type="entry name" value="ATP-BINDING CASSETTE SUB-FAMILY B"/>
    <property type="match status" value="1"/>
</dbReference>
<dbReference type="PROSITE" id="PS50893">
    <property type="entry name" value="ABC_TRANSPORTER_2"/>
    <property type="match status" value="1"/>
</dbReference>
<dbReference type="AlphaFoldDB" id="A0AA96V126"/>
<dbReference type="GO" id="GO:0005524">
    <property type="term" value="F:ATP binding"/>
    <property type="evidence" value="ECO:0007669"/>
    <property type="project" value="UniProtKB-KW"/>
</dbReference>
<feature type="transmembrane region" description="Helical" evidence="8">
    <location>
        <begin position="160"/>
        <end position="181"/>
    </location>
</feature>
<dbReference type="PROSITE" id="PS50929">
    <property type="entry name" value="ABC_TM1F"/>
    <property type="match status" value="1"/>
</dbReference>
<dbReference type="Pfam" id="PF00664">
    <property type="entry name" value="ABC_membrane"/>
    <property type="match status" value="1"/>
</dbReference>
<reference evidence="11 12" key="1">
    <citation type="submission" date="2023-07" db="EMBL/GenBank/DDBJ databases">
        <title>Closed genoem sequence of Methanomicrococcus sp. Hf6.</title>
        <authorList>
            <person name="Poehlein A."/>
            <person name="Protasov E."/>
            <person name="Platt K."/>
            <person name="Reeh H."/>
            <person name="Daniel R."/>
            <person name="Brune A."/>
        </authorList>
    </citation>
    <scope>NUCLEOTIDE SEQUENCE [LARGE SCALE GENOMIC DNA]</scope>
    <source>
        <strain evidence="11 12">Hf6</strain>
    </source>
</reference>
<dbReference type="KEGG" id="mehf:MmiHf6_12590"/>
<evidence type="ECO:0000256" key="8">
    <source>
        <dbReference type="SAM" id="Phobius"/>
    </source>
</evidence>
<dbReference type="InterPro" id="IPR027417">
    <property type="entry name" value="P-loop_NTPase"/>
</dbReference>
<dbReference type="InterPro" id="IPR039421">
    <property type="entry name" value="Type_1_exporter"/>
</dbReference>
<evidence type="ECO:0000313" key="11">
    <source>
        <dbReference type="EMBL" id="WNY23935.1"/>
    </source>
</evidence>
<dbReference type="EC" id="3.6.3.-" evidence="11"/>
<feature type="domain" description="ABC transmembrane type-1" evidence="10">
    <location>
        <begin position="45"/>
        <end position="326"/>
    </location>
</feature>
<dbReference type="Pfam" id="PF00005">
    <property type="entry name" value="ABC_tran"/>
    <property type="match status" value="1"/>
</dbReference>
<feature type="transmembrane region" description="Helical" evidence="8">
    <location>
        <begin position="43"/>
        <end position="69"/>
    </location>
</feature>
<proteinExistence type="predicted"/>
<dbReference type="InterPro" id="IPR003439">
    <property type="entry name" value="ABC_transporter-like_ATP-bd"/>
</dbReference>
<comment type="subcellular location">
    <subcellularLocation>
        <location evidence="1">Membrane</location>
        <topology evidence="1">Multi-pass membrane protein</topology>
    </subcellularLocation>
</comment>
<protein>
    <submittedName>
        <fullName evidence="11">Multidrug export ATP-binding/permease protein</fullName>
        <ecNumber evidence="11">3.6.3.-</ecNumber>
    </submittedName>
</protein>
<dbReference type="CDD" id="cd07346">
    <property type="entry name" value="ABC_6TM_exporters"/>
    <property type="match status" value="1"/>
</dbReference>
<keyword evidence="11" id="KW-0378">Hydrolase</keyword>
<dbReference type="InterPro" id="IPR036640">
    <property type="entry name" value="ABC1_TM_sf"/>
</dbReference>
<dbReference type="GO" id="GO:0034040">
    <property type="term" value="F:ATPase-coupled lipid transmembrane transporter activity"/>
    <property type="evidence" value="ECO:0007669"/>
    <property type="project" value="TreeGrafter"/>
</dbReference>
<keyword evidence="2" id="KW-0813">Transport</keyword>
<dbReference type="PANTHER" id="PTHR24221:SF397">
    <property type="entry name" value="ABC TRANSPORTER, ATP-BINDING TRANSMEMBRANE PROTEIN"/>
    <property type="match status" value="1"/>
</dbReference>
<dbReference type="Proteomes" id="UP001302978">
    <property type="component" value="Chromosome"/>
</dbReference>
<evidence type="ECO:0000256" key="7">
    <source>
        <dbReference type="ARBA" id="ARBA00023136"/>
    </source>
</evidence>
<name>A0AA96V126_9EURY</name>
<dbReference type="SUPFAM" id="SSF90123">
    <property type="entry name" value="ABC transporter transmembrane region"/>
    <property type="match status" value="1"/>
</dbReference>
<dbReference type="GeneID" id="85195840"/>
<keyword evidence="12" id="KW-1185">Reference proteome</keyword>
<keyword evidence="6 8" id="KW-1133">Transmembrane helix</keyword>
<dbReference type="InterPro" id="IPR011527">
    <property type="entry name" value="ABC1_TM_dom"/>
</dbReference>
<dbReference type="GO" id="GO:0140359">
    <property type="term" value="F:ABC-type transporter activity"/>
    <property type="evidence" value="ECO:0007669"/>
    <property type="project" value="InterPro"/>
</dbReference>
<dbReference type="InterPro" id="IPR003593">
    <property type="entry name" value="AAA+_ATPase"/>
</dbReference>
<dbReference type="SMART" id="SM00382">
    <property type="entry name" value="AAA"/>
    <property type="match status" value="1"/>
</dbReference>
<dbReference type="SUPFAM" id="SSF52540">
    <property type="entry name" value="P-loop containing nucleoside triphosphate hydrolases"/>
    <property type="match status" value="1"/>
</dbReference>
<dbReference type="InterPro" id="IPR017871">
    <property type="entry name" value="ABC_transporter-like_CS"/>
</dbReference>
<evidence type="ECO:0000259" key="9">
    <source>
        <dbReference type="PROSITE" id="PS50893"/>
    </source>
</evidence>
<feature type="transmembrane region" description="Helical" evidence="8">
    <location>
        <begin position="187"/>
        <end position="203"/>
    </location>
</feature>
<feature type="transmembrane region" description="Helical" evidence="8">
    <location>
        <begin position="81"/>
        <end position="101"/>
    </location>
</feature>
<dbReference type="FunFam" id="3.40.50.300:FF:000287">
    <property type="entry name" value="Multidrug ABC transporter ATP-binding protein"/>
    <property type="match status" value="1"/>
</dbReference>
<dbReference type="EMBL" id="CP131059">
    <property type="protein sequence ID" value="WNY23935.1"/>
    <property type="molecule type" value="Genomic_DNA"/>
</dbReference>
<feature type="transmembrane region" description="Helical" evidence="8">
    <location>
        <begin position="260"/>
        <end position="281"/>
    </location>
</feature>
<evidence type="ECO:0000256" key="6">
    <source>
        <dbReference type="ARBA" id="ARBA00022989"/>
    </source>
</evidence>
<evidence type="ECO:0000256" key="1">
    <source>
        <dbReference type="ARBA" id="ARBA00004141"/>
    </source>
</evidence>
<keyword evidence="5 11" id="KW-0067">ATP-binding</keyword>
<evidence type="ECO:0000259" key="10">
    <source>
        <dbReference type="PROSITE" id="PS50929"/>
    </source>
</evidence>
<evidence type="ECO:0000256" key="3">
    <source>
        <dbReference type="ARBA" id="ARBA00022692"/>
    </source>
</evidence>
<dbReference type="RefSeq" id="WP_316557105.1">
    <property type="nucleotide sequence ID" value="NZ_CP131059.1"/>
</dbReference>
<dbReference type="GO" id="GO:0016020">
    <property type="term" value="C:membrane"/>
    <property type="evidence" value="ECO:0007669"/>
    <property type="project" value="UniProtKB-SubCell"/>
</dbReference>
<evidence type="ECO:0000256" key="5">
    <source>
        <dbReference type="ARBA" id="ARBA00022840"/>
    </source>
</evidence>
<gene>
    <name evidence="11" type="ORF">MmiHf6_12590</name>
</gene>
<organism evidence="11 12">
    <name type="scientific">Methanimicrococcus hongohii</name>
    <dbReference type="NCBI Taxonomy" id="3028295"/>
    <lineage>
        <taxon>Archaea</taxon>
        <taxon>Methanobacteriati</taxon>
        <taxon>Methanobacteriota</taxon>
        <taxon>Stenosarchaea group</taxon>
        <taxon>Methanomicrobia</taxon>
        <taxon>Methanosarcinales</taxon>
        <taxon>Methanosarcinaceae</taxon>
        <taxon>Methanimicrococcus</taxon>
    </lineage>
</organism>
<keyword evidence="4" id="KW-0547">Nucleotide-binding</keyword>
<accession>A0AA96V126</accession>
<dbReference type="PROSITE" id="PS00211">
    <property type="entry name" value="ABC_TRANSPORTER_1"/>
    <property type="match status" value="1"/>
</dbReference>
<evidence type="ECO:0000256" key="2">
    <source>
        <dbReference type="ARBA" id="ARBA00022448"/>
    </source>
</evidence>
<feature type="transmembrane region" description="Helical" evidence="8">
    <location>
        <begin position="287"/>
        <end position="308"/>
    </location>
</feature>
<keyword evidence="3 8" id="KW-0812">Transmembrane</keyword>
<dbReference type="Gene3D" id="3.40.50.300">
    <property type="entry name" value="P-loop containing nucleotide triphosphate hydrolases"/>
    <property type="match status" value="1"/>
</dbReference>
<evidence type="ECO:0000256" key="4">
    <source>
        <dbReference type="ARBA" id="ARBA00022741"/>
    </source>
</evidence>
<feature type="domain" description="ABC transporter" evidence="9">
    <location>
        <begin position="358"/>
        <end position="591"/>
    </location>
</feature>
<dbReference type="GO" id="GO:0016887">
    <property type="term" value="F:ATP hydrolysis activity"/>
    <property type="evidence" value="ECO:0007669"/>
    <property type="project" value="InterPro"/>
</dbReference>
<evidence type="ECO:0000313" key="12">
    <source>
        <dbReference type="Proteomes" id="UP001302978"/>
    </source>
</evidence>
<dbReference type="Gene3D" id="1.20.1560.10">
    <property type="entry name" value="ABC transporter type 1, transmembrane domain"/>
    <property type="match status" value="1"/>
</dbReference>
<keyword evidence="7 8" id="KW-0472">Membrane</keyword>
<sequence>MSHSKGNNSDEFGDLFGSDNSGLMVFRIKNYLSEKGYKDLKKAIAAVVLTNLVLFIPAISVSVFIYELLKPFLGQAIDVEMLWVSFGIALAGIILTALAYANEYNKCYVSAYTEVGNVRTELAERLRKLPLSFFNKKDLTDLTTTIMADCTRMETALSHLVPQLAGQIISITLIMIILIVYDWRMGIATFITFPIALFLIYLSKNLQTRYDKKLHKSKLDAADKTQEYLEGMKVIKAFKLGGSKFSALEQSLKNLMKNSFLLELVVGTVTVGISVILQMGLPLTVLVGVYLFLGGTLDIFVFLIFLIIASRIYGPLTTVLTMISEYFFLEPSLKRLAALRNEPLMTGDKNIPIQKYDIVFQNVAFSYNKENAIKNISLTIPEGKVTALVGPSGSGKSTVSKLIARFWDTNSGRIAVGGIDIKTVDPEHLMEYMSFVFQDVVLFDDTVFNNIKLGRHDATDEEVYAAAEAARCNSFVDKMPEGYQTVIGENGSRLSGGERQRISIARALLKNAPIVLLDEATASLDPENEDEVQKALSELISSKTVVVIAHRLRTIKNADKIVVLDNGRISEEGTHDELIQNNGLYAGMYNTQQKSMDWSI</sequence>